<evidence type="ECO:0000256" key="4">
    <source>
        <dbReference type="ARBA" id="ARBA00023136"/>
    </source>
</evidence>
<accession>A0ABQ6DTB0</accession>
<dbReference type="EMBL" id="BSPK01000111">
    <property type="protein sequence ID" value="GLS67276.1"/>
    <property type="molecule type" value="Genomic_DNA"/>
</dbReference>
<gene>
    <name evidence="6" type="ORF">GCM10007888_56590</name>
</gene>
<reference evidence="7" key="1">
    <citation type="journal article" date="2019" name="Int. J. Syst. Evol. Microbiol.">
        <title>The Global Catalogue of Microorganisms (GCM) 10K type strain sequencing project: providing services to taxonomists for standard genome sequencing and annotation.</title>
        <authorList>
            <consortium name="The Broad Institute Genomics Platform"/>
            <consortium name="The Broad Institute Genome Sequencing Center for Infectious Disease"/>
            <person name="Wu L."/>
            <person name="Ma J."/>
        </authorList>
    </citation>
    <scope>NUCLEOTIDE SEQUENCE [LARGE SCALE GENOMIC DNA]</scope>
    <source>
        <strain evidence="7">NBRC 107715</strain>
    </source>
</reference>
<evidence type="ECO:0000256" key="3">
    <source>
        <dbReference type="ARBA" id="ARBA00022989"/>
    </source>
</evidence>
<organism evidence="6 7">
    <name type="scientific">Methylobacterium oxalidis</name>
    <dbReference type="NCBI Taxonomy" id="944322"/>
    <lineage>
        <taxon>Bacteria</taxon>
        <taxon>Pseudomonadati</taxon>
        <taxon>Pseudomonadota</taxon>
        <taxon>Alphaproteobacteria</taxon>
        <taxon>Hyphomicrobiales</taxon>
        <taxon>Methylobacteriaceae</taxon>
        <taxon>Methylobacterium</taxon>
    </lineage>
</organism>
<protein>
    <recommendedName>
        <fullName evidence="8">Glutathione S-transferase</fullName>
    </recommendedName>
</protein>
<dbReference type="InterPro" id="IPR001129">
    <property type="entry name" value="Membr-assoc_MAPEG"/>
</dbReference>
<proteinExistence type="predicted"/>
<keyword evidence="2 5" id="KW-0812">Transmembrane</keyword>
<dbReference type="Proteomes" id="UP001156856">
    <property type="component" value="Unassembled WGS sequence"/>
</dbReference>
<comment type="subcellular location">
    <subcellularLocation>
        <location evidence="1">Membrane</location>
    </subcellularLocation>
</comment>
<keyword evidence="7" id="KW-1185">Reference proteome</keyword>
<evidence type="ECO:0008006" key="8">
    <source>
        <dbReference type="Google" id="ProtNLM"/>
    </source>
</evidence>
<sequence>MACGPRGPPLLSFPEPDVIFPAITAFYAALLALLFVGLSSWVVAGRLSSDVLHGDGGNNALLKRIRSQANFSEYVPFALLLIALLESSGGGQTLVRGLLIVLLVARLLHPVGMLAPKNSPRQFACRGGGIVATFLVTAAAAIALLLRAA</sequence>
<feature type="transmembrane region" description="Helical" evidence="5">
    <location>
        <begin position="127"/>
        <end position="146"/>
    </location>
</feature>
<keyword evidence="3 5" id="KW-1133">Transmembrane helix</keyword>
<dbReference type="PANTHER" id="PTHR35814">
    <property type="match status" value="1"/>
</dbReference>
<dbReference type="Pfam" id="PF01124">
    <property type="entry name" value="MAPEG"/>
    <property type="match status" value="1"/>
</dbReference>
<comment type="caution">
    <text evidence="6">The sequence shown here is derived from an EMBL/GenBank/DDBJ whole genome shotgun (WGS) entry which is preliminary data.</text>
</comment>
<evidence type="ECO:0000256" key="2">
    <source>
        <dbReference type="ARBA" id="ARBA00022692"/>
    </source>
</evidence>
<evidence type="ECO:0000313" key="7">
    <source>
        <dbReference type="Proteomes" id="UP001156856"/>
    </source>
</evidence>
<feature type="transmembrane region" description="Helical" evidence="5">
    <location>
        <begin position="18"/>
        <end position="44"/>
    </location>
</feature>
<dbReference type="PANTHER" id="PTHR35814:SF1">
    <property type="entry name" value="GLUTATHIONE S-TRANSFERASE-RELATED"/>
    <property type="match status" value="1"/>
</dbReference>
<dbReference type="InterPro" id="IPR023352">
    <property type="entry name" value="MAPEG-like_dom_sf"/>
</dbReference>
<evidence type="ECO:0000313" key="6">
    <source>
        <dbReference type="EMBL" id="GLS67276.1"/>
    </source>
</evidence>
<evidence type="ECO:0000256" key="1">
    <source>
        <dbReference type="ARBA" id="ARBA00004370"/>
    </source>
</evidence>
<dbReference type="SUPFAM" id="SSF161084">
    <property type="entry name" value="MAPEG domain-like"/>
    <property type="match status" value="1"/>
</dbReference>
<evidence type="ECO:0000256" key="5">
    <source>
        <dbReference type="SAM" id="Phobius"/>
    </source>
</evidence>
<dbReference type="Gene3D" id="1.20.120.550">
    <property type="entry name" value="Membrane associated eicosanoid/glutathione metabolism-like domain"/>
    <property type="match status" value="1"/>
</dbReference>
<name>A0ABQ6DTB0_9HYPH</name>
<keyword evidence="4 5" id="KW-0472">Membrane</keyword>